<reference evidence="3" key="1">
    <citation type="journal article" date="2019" name="Int. J. Syst. Evol. Microbiol.">
        <title>The Global Catalogue of Microorganisms (GCM) 10K type strain sequencing project: providing services to taxonomists for standard genome sequencing and annotation.</title>
        <authorList>
            <consortium name="The Broad Institute Genomics Platform"/>
            <consortium name="The Broad Institute Genome Sequencing Center for Infectious Disease"/>
            <person name="Wu L."/>
            <person name="Ma J."/>
        </authorList>
    </citation>
    <scope>NUCLEOTIDE SEQUENCE [LARGE SCALE GENOMIC DNA]</scope>
    <source>
        <strain evidence="3">JCM 12393</strain>
    </source>
</reference>
<evidence type="ECO:0000313" key="3">
    <source>
        <dbReference type="Proteomes" id="UP001499863"/>
    </source>
</evidence>
<sequence length="43" mass="4495">MIALRFADRAGRTDRMDHGDRTGRAHGAGGEPGTGTGDLPRTS</sequence>
<feature type="compositionally biased region" description="Gly residues" evidence="1">
    <location>
        <begin position="26"/>
        <end position="36"/>
    </location>
</feature>
<evidence type="ECO:0000256" key="1">
    <source>
        <dbReference type="SAM" id="MobiDB-lite"/>
    </source>
</evidence>
<gene>
    <name evidence="2" type="ORF">GCM10009639_69470</name>
</gene>
<feature type="region of interest" description="Disordered" evidence="1">
    <location>
        <begin position="1"/>
        <end position="43"/>
    </location>
</feature>
<dbReference type="Proteomes" id="UP001499863">
    <property type="component" value="Unassembled WGS sequence"/>
</dbReference>
<comment type="caution">
    <text evidence="2">The sequence shown here is derived from an EMBL/GenBank/DDBJ whole genome shotgun (WGS) entry which is preliminary data.</text>
</comment>
<name>A0ABP4J7S0_9ACTN</name>
<accession>A0ABP4J7S0</accession>
<dbReference type="EMBL" id="BAAAKJ010000522">
    <property type="protein sequence ID" value="GAA1415454.1"/>
    <property type="molecule type" value="Genomic_DNA"/>
</dbReference>
<evidence type="ECO:0000313" key="2">
    <source>
        <dbReference type="EMBL" id="GAA1415454.1"/>
    </source>
</evidence>
<keyword evidence="3" id="KW-1185">Reference proteome</keyword>
<protein>
    <submittedName>
        <fullName evidence="2">Uncharacterized protein</fullName>
    </submittedName>
</protein>
<proteinExistence type="predicted"/>
<feature type="compositionally biased region" description="Basic and acidic residues" evidence="1">
    <location>
        <begin position="1"/>
        <end position="23"/>
    </location>
</feature>
<organism evidence="2 3">
    <name type="scientific">Kitasatospora putterlickiae</name>
    <dbReference type="NCBI Taxonomy" id="221725"/>
    <lineage>
        <taxon>Bacteria</taxon>
        <taxon>Bacillati</taxon>
        <taxon>Actinomycetota</taxon>
        <taxon>Actinomycetes</taxon>
        <taxon>Kitasatosporales</taxon>
        <taxon>Streptomycetaceae</taxon>
        <taxon>Kitasatospora</taxon>
    </lineage>
</organism>
<dbReference type="RefSeq" id="WP_344345642.1">
    <property type="nucleotide sequence ID" value="NZ_BAAAKJ010000522.1"/>
</dbReference>